<dbReference type="Proteomes" id="UP000242287">
    <property type="component" value="Unassembled WGS sequence"/>
</dbReference>
<organism evidence="3 4">
    <name type="scientific">Amanita thiersii Skay4041</name>
    <dbReference type="NCBI Taxonomy" id="703135"/>
    <lineage>
        <taxon>Eukaryota</taxon>
        <taxon>Fungi</taxon>
        <taxon>Dikarya</taxon>
        <taxon>Basidiomycota</taxon>
        <taxon>Agaricomycotina</taxon>
        <taxon>Agaricomycetes</taxon>
        <taxon>Agaricomycetidae</taxon>
        <taxon>Agaricales</taxon>
        <taxon>Pluteineae</taxon>
        <taxon>Amanitaceae</taxon>
        <taxon>Amanita</taxon>
    </lineage>
</organism>
<feature type="transmembrane region" description="Helical" evidence="2">
    <location>
        <begin position="28"/>
        <end position="50"/>
    </location>
</feature>
<dbReference type="EMBL" id="KZ302089">
    <property type="protein sequence ID" value="PFH47840.1"/>
    <property type="molecule type" value="Genomic_DNA"/>
</dbReference>
<dbReference type="PRINTS" id="PR01217">
    <property type="entry name" value="PRICHEXTENSN"/>
</dbReference>
<feature type="compositionally biased region" description="Gly residues" evidence="1">
    <location>
        <begin position="491"/>
        <end position="503"/>
    </location>
</feature>
<dbReference type="STRING" id="703135.A0A2A9NJF3"/>
<feature type="transmembrane region" description="Helical" evidence="2">
    <location>
        <begin position="71"/>
        <end position="92"/>
    </location>
</feature>
<gene>
    <name evidence="3" type="ORF">AMATHDRAFT_6372</name>
</gene>
<reference evidence="3 4" key="1">
    <citation type="submission" date="2014-02" db="EMBL/GenBank/DDBJ databases">
        <title>Transposable element dynamics among asymbiotic and ectomycorrhizal Amanita fungi.</title>
        <authorList>
            <consortium name="DOE Joint Genome Institute"/>
            <person name="Hess J."/>
            <person name="Skrede I."/>
            <person name="Wolfe B."/>
            <person name="LaButti K."/>
            <person name="Ohm R.A."/>
            <person name="Grigoriev I.V."/>
            <person name="Pringle A."/>
        </authorList>
    </citation>
    <scope>NUCLEOTIDE SEQUENCE [LARGE SCALE GENOMIC DNA]</scope>
    <source>
        <strain evidence="3 4">SKay4041</strain>
    </source>
</reference>
<feature type="region of interest" description="Disordered" evidence="1">
    <location>
        <begin position="377"/>
        <end position="459"/>
    </location>
</feature>
<feature type="compositionally biased region" description="Polar residues" evidence="1">
    <location>
        <begin position="684"/>
        <end position="704"/>
    </location>
</feature>
<feature type="region of interest" description="Disordered" evidence="1">
    <location>
        <begin position="188"/>
        <end position="273"/>
    </location>
</feature>
<feature type="compositionally biased region" description="Pro residues" evidence="1">
    <location>
        <begin position="404"/>
        <end position="433"/>
    </location>
</feature>
<feature type="compositionally biased region" description="Pro residues" evidence="1">
    <location>
        <begin position="313"/>
        <end position="322"/>
    </location>
</feature>
<feature type="compositionally biased region" description="Pro residues" evidence="1">
    <location>
        <begin position="671"/>
        <end position="682"/>
    </location>
</feature>
<feature type="region of interest" description="Disordered" evidence="1">
    <location>
        <begin position="303"/>
        <end position="340"/>
    </location>
</feature>
<keyword evidence="2" id="KW-1133">Transmembrane helix</keyword>
<accession>A0A2A9NJF3</accession>
<keyword evidence="2" id="KW-0472">Membrane</keyword>
<feature type="compositionally biased region" description="Polar residues" evidence="1">
    <location>
        <begin position="377"/>
        <end position="399"/>
    </location>
</feature>
<name>A0A2A9NJF3_9AGAR</name>
<feature type="region of interest" description="Disordered" evidence="1">
    <location>
        <begin position="606"/>
        <end position="709"/>
    </location>
</feature>
<evidence type="ECO:0000256" key="1">
    <source>
        <dbReference type="SAM" id="MobiDB-lite"/>
    </source>
</evidence>
<feature type="compositionally biased region" description="Pro residues" evidence="1">
    <location>
        <begin position="231"/>
        <end position="245"/>
    </location>
</feature>
<dbReference type="InterPro" id="IPR038910">
    <property type="entry name" value="Hua1-like"/>
</dbReference>
<dbReference type="PANTHER" id="PTHR28031:SF1">
    <property type="entry name" value="PROLINE-RICH PROTEIN HUA1"/>
    <property type="match status" value="1"/>
</dbReference>
<feature type="compositionally biased region" description="Low complexity" evidence="1">
    <location>
        <begin position="194"/>
        <end position="204"/>
    </location>
</feature>
<protein>
    <submittedName>
        <fullName evidence="3">Uncharacterized protein</fullName>
    </submittedName>
</protein>
<dbReference type="OrthoDB" id="2405700at2759"/>
<dbReference type="PANTHER" id="PTHR28031">
    <property type="entry name" value="PROLINE-RICH PROTEIN HUA1"/>
    <property type="match status" value="1"/>
</dbReference>
<feature type="compositionally biased region" description="Low complexity" evidence="1">
    <location>
        <begin position="521"/>
        <end position="539"/>
    </location>
</feature>
<keyword evidence="2" id="KW-0812">Transmembrane</keyword>
<feature type="compositionally biased region" description="Low complexity" evidence="1">
    <location>
        <begin position="323"/>
        <end position="334"/>
    </location>
</feature>
<dbReference type="AlphaFoldDB" id="A0A2A9NJF3"/>
<sequence length="761" mass="82078">MYYTVPPVIDPRPSQLPHVMRMIRTSILASYLFTISLNIYTTAAILYRIWHIAKYSLAPSSRRTLHFAMHVIVESVLLYTVSSIVAMIMWLLSLRFPTSSVQLAVAIFSVINYCMIGIAFNLLLIRVAQQRANPLDMSMLASTVPHAETTIFGKSSSVSPNPPLLPNTIFMSIVEPQQRAQVSLHNPFRVQGLSPNPTGTSTASGPPPSFHTDLSPGETRLDLNATAARVPSPPPRTPSPPPRTPTPTRTPQQEPIVPSPTITHTSQSIQERERDLASIIDEEPPAYTPSADVRHGEATLEYGPTRPFQQRPPVQPSAPQNPYPQNSQNPQNNYLRPSFTGYSDSWASHRREGSLWRQLSQITDSLAGQLDRALASSTSSNRYGNNLTPQPTGASSWSANHPGYLPPQQPPPRVWAPPPGPPPPGPSLPPRPPQGSSNNVPNNQPPPLPPRRPSDTGTIDLSVSAVRPASVATSEPTSEFARDFYAAGTGEGLLGEVEGGPAGDGTRSEGSHSPTRGRAIASLGSDPPASPSASTSHGSGIEDDDRPTTKPVPGHPLLRNGNILVYPKGHTCSKCFNVGYKSADPSHPCKKCWGKYAKAYSPAMHYAPPADRNKGATTLQRPLPRYHPPQSRLAEYQGGPSVYRSSTVRSPSSPSSSHCSWKNNDSRSPVAPQPNYPLPPQGASPAQHQQYAPPSAQPVTQVQIGPSPWSGPPPGVIVYTAGDPRLGGSLCWRCNGRGQVSYFLLDSSTCDVCDGVGRLYR</sequence>
<proteinExistence type="predicted"/>
<feature type="compositionally biased region" description="Low complexity" evidence="1">
    <location>
        <begin position="640"/>
        <end position="657"/>
    </location>
</feature>
<dbReference type="GO" id="GO:0005737">
    <property type="term" value="C:cytoplasm"/>
    <property type="evidence" value="ECO:0007669"/>
    <property type="project" value="TreeGrafter"/>
</dbReference>
<feature type="transmembrane region" description="Helical" evidence="2">
    <location>
        <begin position="104"/>
        <end position="125"/>
    </location>
</feature>
<keyword evidence="4" id="KW-1185">Reference proteome</keyword>
<evidence type="ECO:0000256" key="2">
    <source>
        <dbReference type="SAM" id="Phobius"/>
    </source>
</evidence>
<feature type="compositionally biased region" description="Polar residues" evidence="1">
    <location>
        <begin position="260"/>
        <end position="269"/>
    </location>
</feature>
<feature type="region of interest" description="Disordered" evidence="1">
    <location>
        <begin position="491"/>
        <end position="560"/>
    </location>
</feature>
<feature type="compositionally biased region" description="Polar residues" evidence="1">
    <location>
        <begin position="658"/>
        <end position="667"/>
    </location>
</feature>
<evidence type="ECO:0000313" key="4">
    <source>
        <dbReference type="Proteomes" id="UP000242287"/>
    </source>
</evidence>
<evidence type="ECO:0000313" key="3">
    <source>
        <dbReference type="EMBL" id="PFH47840.1"/>
    </source>
</evidence>